<dbReference type="GO" id="GO:0004386">
    <property type="term" value="F:helicase activity"/>
    <property type="evidence" value="ECO:0007669"/>
    <property type="project" value="UniProtKB-KW"/>
</dbReference>
<evidence type="ECO:0000313" key="3">
    <source>
        <dbReference type="Proteomes" id="UP000824062"/>
    </source>
</evidence>
<reference evidence="2" key="2">
    <citation type="submission" date="2021-04" db="EMBL/GenBank/DDBJ databases">
        <authorList>
            <person name="Gilroy R."/>
        </authorList>
    </citation>
    <scope>NUCLEOTIDE SEQUENCE</scope>
    <source>
        <strain evidence="2">ChiHjej12B11-14209</strain>
    </source>
</reference>
<keyword evidence="2" id="KW-0347">Helicase</keyword>
<dbReference type="Proteomes" id="UP000824062">
    <property type="component" value="Unassembled WGS sequence"/>
</dbReference>
<evidence type="ECO:0000259" key="1">
    <source>
        <dbReference type="PROSITE" id="PS51192"/>
    </source>
</evidence>
<dbReference type="InterPro" id="IPR000330">
    <property type="entry name" value="SNF2_N"/>
</dbReference>
<feature type="domain" description="Helicase ATP-binding" evidence="1">
    <location>
        <begin position="140"/>
        <end position="315"/>
    </location>
</feature>
<name>A0A9D2EXS2_9ACTN</name>
<dbReference type="PROSITE" id="PS51192">
    <property type="entry name" value="HELICASE_ATP_BIND_1"/>
    <property type="match status" value="1"/>
</dbReference>
<dbReference type="SMART" id="SM00487">
    <property type="entry name" value="DEXDc"/>
    <property type="match status" value="1"/>
</dbReference>
<dbReference type="Gene3D" id="3.40.50.10810">
    <property type="entry name" value="Tandem AAA-ATPase domain"/>
    <property type="match status" value="1"/>
</dbReference>
<gene>
    <name evidence="2" type="ORF">IAA19_01720</name>
</gene>
<protein>
    <submittedName>
        <fullName evidence="2">DEAD/DEAH box helicase</fullName>
    </submittedName>
</protein>
<keyword evidence="2" id="KW-0378">Hydrolase</keyword>
<dbReference type="SUPFAM" id="SSF52540">
    <property type="entry name" value="P-loop containing nucleoside triphosphate hydrolases"/>
    <property type="match status" value="1"/>
</dbReference>
<sequence>MDAKHAVKLSLSDDEQTIRIEGDTDALKRDRRVLMSLKRLDSSFDKSSLTLNVKGRDVSSLLLSLHEALSQRGYVDENNDAADSVVGAFYADEKAFEDFSEQAKHIRNNDCDPADFKHFSDSLVKYLPGRQLYQLQLLSAYHMAFSQNSANFSVPGAGKTTIVYGAYAYLNHLPDSDKKFVGSLVVVGPLSSFQPWEFEFESCFLRKPSVVRLDGSMTLAEKKAYLLSGACADITLVSYGSLSPLRSYLSDFLSHHRSMLVLDEAHKIKNTAGGQWASAALSLARSAVARVVLTGTPAPNGYEDLYNLFEFIWPKRHVTRFRVNQLSAMSKREDDPRIPRLLGYIEPYYLRIRKSDLSLPPVDDKPLDLVDMDPLQRDIYCDLEHLYLEGMLNDNFDTEGARSNALSKIVRLMQATGNPSSLL</sequence>
<comment type="caution">
    <text evidence="2">The sequence shown here is derived from an EMBL/GenBank/DDBJ whole genome shotgun (WGS) entry which is preliminary data.</text>
</comment>
<reference evidence="2" key="1">
    <citation type="journal article" date="2021" name="PeerJ">
        <title>Extensive microbial diversity within the chicken gut microbiome revealed by metagenomics and culture.</title>
        <authorList>
            <person name="Gilroy R."/>
            <person name="Ravi A."/>
            <person name="Getino M."/>
            <person name="Pursley I."/>
            <person name="Horton D.L."/>
            <person name="Alikhan N.F."/>
            <person name="Baker D."/>
            <person name="Gharbi K."/>
            <person name="Hall N."/>
            <person name="Watson M."/>
            <person name="Adriaenssens E.M."/>
            <person name="Foster-Nyarko E."/>
            <person name="Jarju S."/>
            <person name="Secka A."/>
            <person name="Antonio M."/>
            <person name="Oren A."/>
            <person name="Chaudhuri R.R."/>
            <person name="La Ragione R."/>
            <person name="Hildebrand F."/>
            <person name="Pallen M.J."/>
        </authorList>
    </citation>
    <scope>NUCLEOTIDE SEQUENCE</scope>
    <source>
        <strain evidence="2">ChiHjej12B11-14209</strain>
    </source>
</reference>
<dbReference type="InterPro" id="IPR027417">
    <property type="entry name" value="P-loop_NTPase"/>
</dbReference>
<dbReference type="EMBL" id="DXBM01000019">
    <property type="protein sequence ID" value="HIZ45723.1"/>
    <property type="molecule type" value="Genomic_DNA"/>
</dbReference>
<dbReference type="InterPro" id="IPR014001">
    <property type="entry name" value="Helicase_ATP-bd"/>
</dbReference>
<evidence type="ECO:0000313" key="2">
    <source>
        <dbReference type="EMBL" id="HIZ45723.1"/>
    </source>
</evidence>
<proteinExistence type="predicted"/>
<keyword evidence="2" id="KW-0547">Nucleotide-binding</keyword>
<dbReference type="Pfam" id="PF00176">
    <property type="entry name" value="SNF2-rel_dom"/>
    <property type="match status" value="1"/>
</dbReference>
<dbReference type="InterPro" id="IPR038718">
    <property type="entry name" value="SNF2-like_sf"/>
</dbReference>
<accession>A0A9D2EXS2</accession>
<dbReference type="AlphaFoldDB" id="A0A9D2EXS2"/>
<dbReference type="PANTHER" id="PTHR10799">
    <property type="entry name" value="SNF2/RAD54 HELICASE FAMILY"/>
    <property type="match status" value="1"/>
</dbReference>
<keyword evidence="2" id="KW-0067">ATP-binding</keyword>
<dbReference type="GO" id="GO:0005524">
    <property type="term" value="F:ATP binding"/>
    <property type="evidence" value="ECO:0007669"/>
    <property type="project" value="InterPro"/>
</dbReference>
<organism evidence="2 3">
    <name type="scientific">Candidatus Olsenella pullistercoris</name>
    <dbReference type="NCBI Taxonomy" id="2838712"/>
    <lineage>
        <taxon>Bacteria</taxon>
        <taxon>Bacillati</taxon>
        <taxon>Actinomycetota</taxon>
        <taxon>Coriobacteriia</taxon>
        <taxon>Coriobacteriales</taxon>
        <taxon>Atopobiaceae</taxon>
        <taxon>Olsenella</taxon>
    </lineage>
</organism>